<dbReference type="EMBL" id="AYKW01000008">
    <property type="protein sequence ID" value="PIL33094.1"/>
    <property type="molecule type" value="Genomic_DNA"/>
</dbReference>
<dbReference type="AlphaFoldDB" id="A0A2G8SH40"/>
<evidence type="ECO:0000313" key="2">
    <source>
        <dbReference type="Proteomes" id="UP000230002"/>
    </source>
</evidence>
<accession>A0A2G8SH40</accession>
<sequence>MWLPTEVLEAIIDQASDNPTTLRQLSLTCATLLPRSRLRLFSGIVIRTVEQLEASHDFLDSNPWLVSLVRKVTLFTIISEDNPKPNIRLLDIVPIHLLNRLPNLLAWTMTSQSRWTIPTVSLHRSVFWRYQKHSNRIRRLELSDIHFDRLSDFKRLVSAFTRIDILACNGISFKWRKDEDAGSSPVAVNVNTPPLPISTLTVSSSEIS</sequence>
<protein>
    <recommendedName>
        <fullName evidence="3">F-box domain-containing protein</fullName>
    </recommendedName>
</protein>
<reference evidence="1 2" key="1">
    <citation type="journal article" date="2015" name="Sci. Rep.">
        <title>Chromosome-level genome map provides insights into diverse defense mechanisms in the medicinal fungus Ganoderma sinense.</title>
        <authorList>
            <person name="Zhu Y."/>
            <person name="Xu J."/>
            <person name="Sun C."/>
            <person name="Zhou S."/>
            <person name="Xu H."/>
            <person name="Nelson D.R."/>
            <person name="Qian J."/>
            <person name="Song J."/>
            <person name="Luo H."/>
            <person name="Xiang L."/>
            <person name="Li Y."/>
            <person name="Xu Z."/>
            <person name="Ji A."/>
            <person name="Wang L."/>
            <person name="Lu S."/>
            <person name="Hayward A."/>
            <person name="Sun W."/>
            <person name="Li X."/>
            <person name="Schwartz D.C."/>
            <person name="Wang Y."/>
            <person name="Chen S."/>
        </authorList>
    </citation>
    <scope>NUCLEOTIDE SEQUENCE [LARGE SCALE GENOMIC DNA]</scope>
    <source>
        <strain evidence="1 2">ZZ0214-1</strain>
    </source>
</reference>
<organism evidence="1 2">
    <name type="scientific">Ganoderma sinense ZZ0214-1</name>
    <dbReference type="NCBI Taxonomy" id="1077348"/>
    <lineage>
        <taxon>Eukaryota</taxon>
        <taxon>Fungi</taxon>
        <taxon>Dikarya</taxon>
        <taxon>Basidiomycota</taxon>
        <taxon>Agaricomycotina</taxon>
        <taxon>Agaricomycetes</taxon>
        <taxon>Polyporales</taxon>
        <taxon>Polyporaceae</taxon>
        <taxon>Ganoderma</taxon>
    </lineage>
</organism>
<gene>
    <name evidence="1" type="ORF">GSI_04543</name>
</gene>
<evidence type="ECO:0008006" key="3">
    <source>
        <dbReference type="Google" id="ProtNLM"/>
    </source>
</evidence>
<dbReference type="OrthoDB" id="2798901at2759"/>
<name>A0A2G8SH40_9APHY</name>
<evidence type="ECO:0000313" key="1">
    <source>
        <dbReference type="EMBL" id="PIL33094.1"/>
    </source>
</evidence>
<keyword evidence="2" id="KW-1185">Reference proteome</keyword>
<proteinExistence type="predicted"/>
<comment type="caution">
    <text evidence="1">The sequence shown here is derived from an EMBL/GenBank/DDBJ whole genome shotgun (WGS) entry which is preliminary data.</text>
</comment>
<dbReference type="Proteomes" id="UP000230002">
    <property type="component" value="Unassembled WGS sequence"/>
</dbReference>